<dbReference type="SUPFAM" id="SSF51556">
    <property type="entry name" value="Metallo-dependent hydrolases"/>
    <property type="match status" value="1"/>
</dbReference>
<dbReference type="EC" id="3.5.1.-" evidence="2"/>
<dbReference type="GO" id="GO:0016812">
    <property type="term" value="F:hydrolase activity, acting on carbon-nitrogen (but not peptide) bonds, in cyclic amides"/>
    <property type="evidence" value="ECO:0007669"/>
    <property type="project" value="TreeGrafter"/>
</dbReference>
<dbReference type="EMBL" id="CP155447">
    <property type="protein sequence ID" value="XBH02012.1"/>
    <property type="molecule type" value="Genomic_DNA"/>
</dbReference>
<dbReference type="InterPro" id="IPR013108">
    <property type="entry name" value="Amidohydro_3"/>
</dbReference>
<gene>
    <name evidence="2" type="ORF">V5E97_27255</name>
</gene>
<dbReference type="SUPFAM" id="SSF51338">
    <property type="entry name" value="Composite domain of metallo-dependent hydrolases"/>
    <property type="match status" value="1"/>
</dbReference>
<dbReference type="InterPro" id="IPR032466">
    <property type="entry name" value="Metal_Hydrolase"/>
</dbReference>
<dbReference type="GO" id="GO:0005829">
    <property type="term" value="C:cytosol"/>
    <property type="evidence" value="ECO:0007669"/>
    <property type="project" value="TreeGrafter"/>
</dbReference>
<dbReference type="PANTHER" id="PTHR11647">
    <property type="entry name" value="HYDRANTOINASE/DIHYDROPYRIMIDINASE FAMILY MEMBER"/>
    <property type="match status" value="1"/>
</dbReference>
<feature type="domain" description="Amidohydrolase 3" evidence="1">
    <location>
        <begin position="45"/>
        <end position="501"/>
    </location>
</feature>
<dbReference type="AlphaFoldDB" id="A0AAU7CAN2"/>
<dbReference type="Gene3D" id="3.30.1490.130">
    <property type="entry name" value="D-aminoacylase. Domain 3"/>
    <property type="match status" value="1"/>
</dbReference>
<evidence type="ECO:0000259" key="1">
    <source>
        <dbReference type="Pfam" id="PF07969"/>
    </source>
</evidence>
<dbReference type="InterPro" id="IPR011059">
    <property type="entry name" value="Metal-dep_hydrolase_composite"/>
</dbReference>
<dbReference type="PANTHER" id="PTHR11647:SF1">
    <property type="entry name" value="COLLAPSIN RESPONSE MEDIATOR PROTEIN"/>
    <property type="match status" value="1"/>
</dbReference>
<sequence length="519" mass="56088">MNFDLILKNGWVIDGSGGLPYKADIGLLDTMIGAMGNLEGAHAARVLDCTDRYIVPGFIDAHVHGDAVLLADPIHLPALRQGVTTYIIGQDGSSFAPASPATMDYMRRYTAGFNANPDIDYNWSTIEQYLNRFDRQTALNVAYLIPNGNVRMEVMGLDPRPATDAEIRAMQAMVRTGMEAGAIGLSTGLDYIPSRYADAREIAALCEVIVPDDGVYVTHMRGYGAKAPVGMSEVYEIAKASGVATHISHYNGPADLLLPLLDQGRAMGLDLTFDTYPYLAGSTILGMVALPPEVQVGGIEATVKRLADPVVREQLNREWFSSPTPYPLDSTTITMTANPAWRWAEGLKVTEAAERAGMSPGDFVCESLIASGMAVGIFGFRAGERTEADVRAILRHPAHMAGSDGIFGGSHPHPRGWGAFARFLGYHTRQLGDYTWAEAVTHLATHAARRYRLNDRGLLRPGFVADIAIFDPVTIIDRSTYEAGRTLAEGVDHVLVNGTLVLENGEPTGATPGRALRRS</sequence>
<keyword evidence="2" id="KW-0378">Hydrolase</keyword>
<name>A0AAU7CAN2_9BACT</name>
<protein>
    <submittedName>
        <fullName evidence="2">D-aminoacylase</fullName>
        <ecNumber evidence="2">3.5.1.-</ecNumber>
    </submittedName>
</protein>
<accession>A0AAU7CAN2</accession>
<dbReference type="InterPro" id="IPR023100">
    <property type="entry name" value="D-aminoacylase_insert_dom_sf"/>
</dbReference>
<dbReference type="Gene3D" id="2.30.40.10">
    <property type="entry name" value="Urease, subunit C, domain 1"/>
    <property type="match status" value="1"/>
</dbReference>
<proteinExistence type="predicted"/>
<dbReference type="CDD" id="cd01297">
    <property type="entry name" value="D-aminoacylase"/>
    <property type="match status" value="1"/>
</dbReference>
<organism evidence="2">
    <name type="scientific">Singulisphaera sp. Ch08</name>
    <dbReference type="NCBI Taxonomy" id="3120278"/>
    <lineage>
        <taxon>Bacteria</taxon>
        <taxon>Pseudomonadati</taxon>
        <taxon>Planctomycetota</taxon>
        <taxon>Planctomycetia</taxon>
        <taxon>Isosphaerales</taxon>
        <taxon>Isosphaeraceae</taxon>
        <taxon>Singulisphaera</taxon>
    </lineage>
</organism>
<reference evidence="2" key="1">
    <citation type="submission" date="2024-05" db="EMBL/GenBank/DDBJ databases">
        <title>Planctomycetes of the genus Singulisphaera possess chitinolytic capabilities.</title>
        <authorList>
            <person name="Ivanova A."/>
        </authorList>
    </citation>
    <scope>NUCLEOTIDE SEQUENCE</scope>
    <source>
        <strain evidence="2">Ch08T</strain>
    </source>
</reference>
<evidence type="ECO:0000313" key="2">
    <source>
        <dbReference type="EMBL" id="XBH02012.1"/>
    </source>
</evidence>
<dbReference type="GO" id="GO:0016811">
    <property type="term" value="F:hydrolase activity, acting on carbon-nitrogen (but not peptide) bonds, in linear amides"/>
    <property type="evidence" value="ECO:0007669"/>
    <property type="project" value="InterPro"/>
</dbReference>
<dbReference type="Gene3D" id="3.20.20.140">
    <property type="entry name" value="Metal-dependent hydrolases"/>
    <property type="match status" value="1"/>
</dbReference>
<dbReference type="RefSeq" id="WP_406694756.1">
    <property type="nucleotide sequence ID" value="NZ_CP155447.1"/>
</dbReference>
<dbReference type="Pfam" id="PF07969">
    <property type="entry name" value="Amidohydro_3"/>
    <property type="match status" value="1"/>
</dbReference>
<dbReference type="InterPro" id="IPR050378">
    <property type="entry name" value="Metallo-dep_Hydrolases_sf"/>
</dbReference>